<keyword evidence="2" id="KW-1185">Reference proteome</keyword>
<dbReference type="SUPFAM" id="SSF46689">
    <property type="entry name" value="Homeodomain-like"/>
    <property type="match status" value="1"/>
</dbReference>
<dbReference type="Proteomes" id="UP001336020">
    <property type="component" value="Unassembled WGS sequence"/>
</dbReference>
<dbReference type="InterPro" id="IPR036271">
    <property type="entry name" value="Tet_transcr_reg_TetR-rel_C_sf"/>
</dbReference>
<evidence type="ECO:0000313" key="2">
    <source>
        <dbReference type="Proteomes" id="UP001336020"/>
    </source>
</evidence>
<dbReference type="RefSeq" id="WP_330135914.1">
    <property type="nucleotide sequence ID" value="NZ_JAUTXY010000014.1"/>
</dbReference>
<organism evidence="1 2">
    <name type="scientific">Rhodococcus artemisiae</name>
    <dbReference type="NCBI Taxonomy" id="714159"/>
    <lineage>
        <taxon>Bacteria</taxon>
        <taxon>Bacillati</taxon>
        <taxon>Actinomycetota</taxon>
        <taxon>Actinomycetes</taxon>
        <taxon>Mycobacteriales</taxon>
        <taxon>Nocardiaceae</taxon>
        <taxon>Rhodococcus</taxon>
    </lineage>
</organism>
<reference evidence="1 2" key="1">
    <citation type="submission" date="2023-07" db="EMBL/GenBank/DDBJ databases">
        <authorList>
            <person name="Girao M."/>
            <person name="Carvalho M.F."/>
        </authorList>
    </citation>
    <scope>NUCLEOTIDE SEQUENCE [LARGE SCALE GENOMIC DNA]</scope>
    <source>
        <strain evidence="1 2">YIM65754</strain>
    </source>
</reference>
<name>A0ABU7LHK3_9NOCA</name>
<comment type="caution">
    <text evidence="1">The sequence shown here is derived from an EMBL/GenBank/DDBJ whole genome shotgun (WGS) entry which is preliminary data.</text>
</comment>
<evidence type="ECO:0000313" key="1">
    <source>
        <dbReference type="EMBL" id="MEE2060734.1"/>
    </source>
</evidence>
<dbReference type="Gene3D" id="1.10.357.10">
    <property type="entry name" value="Tetracycline Repressor, domain 2"/>
    <property type="match status" value="1"/>
</dbReference>
<gene>
    <name evidence="1" type="ORF">Q7514_24755</name>
</gene>
<dbReference type="InterPro" id="IPR009057">
    <property type="entry name" value="Homeodomain-like_sf"/>
</dbReference>
<accession>A0ABU7LHK3</accession>
<proteinExistence type="predicted"/>
<dbReference type="SUPFAM" id="SSF48498">
    <property type="entry name" value="Tetracyclin repressor-like, C-terminal domain"/>
    <property type="match status" value="1"/>
</dbReference>
<protein>
    <submittedName>
        <fullName evidence="1">TetR/AcrR family transcriptional regulator</fullName>
    </submittedName>
</protein>
<sequence>MSSPGRPRLVTPERLVDAGARITLPKLSIRSIASDLGVSEMSVYRHVGDLDGLHRIVADGIVARAPLPEPTADDPEDALVDLALALRDFVVANPGIGRYLTALTPSSEGALGAIDRNQKEFADRYGWEPANASIALSVVAEHAVALAEINPVSHRDERDTIRPSRADGFRTINSGARKLARLTPRETFAWSMRATARGVIAMLGVES</sequence>
<dbReference type="EMBL" id="JAUTXY010000014">
    <property type="protein sequence ID" value="MEE2060734.1"/>
    <property type="molecule type" value="Genomic_DNA"/>
</dbReference>